<evidence type="ECO:0000313" key="10">
    <source>
        <dbReference type="Proteomes" id="UP000094565"/>
    </source>
</evidence>
<reference evidence="9 10" key="1">
    <citation type="submission" date="2016-02" db="EMBL/GenBank/DDBJ databases">
        <title>Comparative genomic and transcriptomic foundation for Pichia pastoris.</title>
        <authorList>
            <person name="Love K.R."/>
            <person name="Shah K.A."/>
            <person name="Whittaker C.A."/>
            <person name="Wu J."/>
            <person name="Bartlett M.C."/>
            <person name="Ma D."/>
            <person name="Leeson R.L."/>
            <person name="Priest M."/>
            <person name="Young S.K."/>
            <person name="Love J.C."/>
        </authorList>
    </citation>
    <scope>NUCLEOTIDE SEQUENCE [LARGE SCALE GENOMIC DNA]</scope>
    <source>
        <strain evidence="9 10">ATCC 28485</strain>
    </source>
</reference>
<feature type="compositionally biased region" description="Polar residues" evidence="7">
    <location>
        <begin position="255"/>
        <end position="266"/>
    </location>
</feature>
<feature type="domain" description="Inner centromere protein ARK-binding" evidence="8">
    <location>
        <begin position="554"/>
        <end position="605"/>
    </location>
</feature>
<feature type="region of interest" description="Disordered" evidence="7">
    <location>
        <begin position="209"/>
        <end position="278"/>
    </location>
</feature>
<evidence type="ECO:0000256" key="4">
    <source>
        <dbReference type="ARBA" id="ARBA00022490"/>
    </source>
</evidence>
<evidence type="ECO:0000313" key="9">
    <source>
        <dbReference type="EMBL" id="ANZ76525.1"/>
    </source>
</evidence>
<gene>
    <name evidence="9" type="primary">SLI15</name>
    <name evidence="9" type="ORF">ATY40_BA7503459</name>
</gene>
<sequence>MEIQNLWSFMASQKMTNPIVPGSSKWITQELENSVRTMYAETQRFAESVNYELDWLDEQMEEILEGSPNFAMLALRSPKKLQESPSRKVDSEALSDNVFQELVVNNIPELQSTESYKKEKFDEYRKLREQVNISQSAIGGKRESTPDSSFEEIKESVRKSMLTRISVRASNSSDSPPTILGEEVLSPIRSAPILASTQGESFTIVEHATEEKVPLNDDQDEKHDDNRRSIATTTTTPFASLPSRRELSIKRSAGKNGSDSESQYFKDNTGPPGDLVSTSLTVTNHLKMSPEVLDSKYASIAGTPSRRIQSQVETEPKSVWFNPELSERTILKFDASDERTVCESQLSPTRKKNIRKEQKVINHSVRLSPLHSNPRFNNVSPTKEIASPKKISLSPIVKILPPSRRVSSAKTTAIAKKLGKPALTSVSLEVQSKTLNEKTNKKSINRVILQEQIQHRRLQLENEVRNRKKIDVQQIQIPVERNLPDIKRRRTERLVEPKVLTEVSTDRLNKTASLGNGAKSPFAKSVQPQSKRSVFNVFQRVTPSTNEKPSELPEIFSESEDDAEGSVLQPWAEFGQLKVALMKQQSLNPVSVFGPVMPLDMDGIFRSYNRFNR</sequence>
<accession>A0A1B2JFA4</accession>
<keyword evidence="10" id="KW-1185">Reference proteome</keyword>
<comment type="similarity">
    <text evidence="3">Belongs to the INCENP family.</text>
</comment>
<feature type="compositionally biased region" description="Polar residues" evidence="7">
    <location>
        <begin position="229"/>
        <end position="238"/>
    </location>
</feature>
<dbReference type="InterPro" id="IPR005635">
    <property type="entry name" value="Inner_centromere_prot_ARK-bd"/>
</dbReference>
<dbReference type="Pfam" id="PF03941">
    <property type="entry name" value="INCENP_ARK-bind"/>
    <property type="match status" value="1"/>
</dbReference>
<keyword evidence="6" id="KW-0539">Nucleus</keyword>
<evidence type="ECO:0000256" key="2">
    <source>
        <dbReference type="ARBA" id="ARBA00004186"/>
    </source>
</evidence>
<dbReference type="GO" id="GO:0005819">
    <property type="term" value="C:spindle"/>
    <property type="evidence" value="ECO:0007669"/>
    <property type="project" value="UniProtKB-SubCell"/>
</dbReference>
<dbReference type="AlphaFoldDB" id="A0A1B2JFA4"/>
<name>A0A1B2JFA4_PICPA</name>
<dbReference type="OrthoDB" id="6123at2759"/>
<organism evidence="9 10">
    <name type="scientific">Komagataella pastoris</name>
    <name type="common">Yeast</name>
    <name type="synonym">Pichia pastoris</name>
    <dbReference type="NCBI Taxonomy" id="4922"/>
    <lineage>
        <taxon>Eukaryota</taxon>
        <taxon>Fungi</taxon>
        <taxon>Dikarya</taxon>
        <taxon>Ascomycota</taxon>
        <taxon>Saccharomycotina</taxon>
        <taxon>Pichiomycetes</taxon>
        <taxon>Pichiales</taxon>
        <taxon>Pichiaceae</taxon>
        <taxon>Komagataella</taxon>
    </lineage>
</organism>
<feature type="compositionally biased region" description="Basic and acidic residues" evidence="7">
    <location>
        <begin position="209"/>
        <end position="228"/>
    </location>
</feature>
<dbReference type="GO" id="GO:0005634">
    <property type="term" value="C:nucleus"/>
    <property type="evidence" value="ECO:0007669"/>
    <property type="project" value="UniProtKB-SubCell"/>
</dbReference>
<keyword evidence="4" id="KW-0963">Cytoplasm</keyword>
<evidence type="ECO:0000259" key="8">
    <source>
        <dbReference type="Pfam" id="PF03941"/>
    </source>
</evidence>
<evidence type="ECO:0000256" key="5">
    <source>
        <dbReference type="ARBA" id="ARBA00023212"/>
    </source>
</evidence>
<evidence type="ECO:0000256" key="7">
    <source>
        <dbReference type="SAM" id="MobiDB-lite"/>
    </source>
</evidence>
<protein>
    <submittedName>
        <fullName evidence="9">BA75_03459T0</fullName>
    </submittedName>
</protein>
<evidence type="ECO:0000256" key="3">
    <source>
        <dbReference type="ARBA" id="ARBA00010042"/>
    </source>
</evidence>
<comment type="subcellular location">
    <subcellularLocation>
        <location evidence="2">Cytoplasm</location>
        <location evidence="2">Cytoskeleton</location>
        <location evidence="2">Spindle</location>
    </subcellularLocation>
    <subcellularLocation>
        <location evidence="1">Nucleus</location>
    </subcellularLocation>
</comment>
<dbReference type="EMBL" id="CP014586">
    <property type="protein sequence ID" value="ANZ76525.1"/>
    <property type="molecule type" value="Genomic_DNA"/>
</dbReference>
<evidence type="ECO:0000256" key="1">
    <source>
        <dbReference type="ARBA" id="ARBA00004123"/>
    </source>
</evidence>
<proteinExistence type="inferred from homology"/>
<evidence type="ECO:0000256" key="6">
    <source>
        <dbReference type="ARBA" id="ARBA00023242"/>
    </source>
</evidence>
<dbReference type="Proteomes" id="UP000094565">
    <property type="component" value="Chromosome 3"/>
</dbReference>
<keyword evidence="5" id="KW-0206">Cytoskeleton</keyword>